<evidence type="ECO:0000256" key="8">
    <source>
        <dbReference type="ARBA" id="ARBA00023004"/>
    </source>
</evidence>
<accession>A0A327KYL3</accession>
<evidence type="ECO:0000256" key="9">
    <source>
        <dbReference type="ARBA" id="ARBA00023014"/>
    </source>
</evidence>
<reference evidence="19 20" key="1">
    <citation type="submission" date="2017-07" db="EMBL/GenBank/DDBJ databases">
        <title>Draft Genome Sequences of Select Purple Nonsulfur Bacteria.</title>
        <authorList>
            <person name="Lasarre B."/>
            <person name="Mckinlay J.B."/>
        </authorList>
    </citation>
    <scope>NUCLEOTIDE SEQUENCE [LARGE SCALE GENOMIC DNA]</scope>
    <source>
        <strain evidence="19 20">DSM 5909</strain>
    </source>
</reference>
<evidence type="ECO:0000256" key="11">
    <source>
        <dbReference type="ARBA" id="ARBA00050926"/>
    </source>
</evidence>
<gene>
    <name evidence="14" type="primary">miaB</name>
    <name evidence="19" type="ORF">CH341_23645</name>
</gene>
<dbReference type="EC" id="2.8.4.3" evidence="10 14"/>
<comment type="similarity">
    <text evidence="14">Belongs to the methylthiotransferase family. MiaB subfamily.</text>
</comment>
<dbReference type="InterPro" id="IPR006638">
    <property type="entry name" value="Elp3/MiaA/NifB-like_rSAM"/>
</dbReference>
<dbReference type="PANTHER" id="PTHR43020">
    <property type="entry name" value="CDK5 REGULATORY SUBUNIT-ASSOCIATED PROTEIN 1"/>
    <property type="match status" value="1"/>
</dbReference>
<comment type="cofactor">
    <cofactor evidence="14">
        <name>[4Fe-4S] cluster</name>
        <dbReference type="ChEBI" id="CHEBI:49883"/>
    </cofactor>
    <text evidence="14">Binds 2 [4Fe-4S] clusters. One cluster is coordinated with 3 cysteines and an exchangeable S-adenosyl-L-methionine.</text>
</comment>
<keyword evidence="3 14" id="KW-0963">Cytoplasm</keyword>
<comment type="caution">
    <text evidence="19">The sequence shown here is derived from an EMBL/GenBank/DDBJ whole genome shotgun (WGS) entry which is preliminary data.</text>
</comment>
<sequence>MSSVTSRPRKLYVKSYGCQMNVYDSQRMADVLAREGYVETSMPDDADVLVLNTCHIREKAAEKVYSELGRLRVLKQAAALEGRSLTVAVAGCVAQAEGEEIIRRAPVVDLVVGPQNYHRLPDLVARAARDGRVVDTEFPAEDKFDHLAAPSAAVTRSRGVTAFVTVQEGCDKFCTFCVVPYTRGAEFSRPVAKIVAEVERLADAGVREIRLIGQNVNAWHGEGPDGRAWTLAQLLYRLAAVPGVARLRYTTSHPRDMDEALIAAHGELPALMPQLHLPVQSGSDRVLAAMNRKHDRAEFLAVVARLRAARPDIAMSSDFIVGFPGETEQEFRDTLALVDEVGFASAYSFKYSSRPGTPAADSENQVSEAEKTERLARLQARIDFHAAAFNAATVGRTTEVLFESTGRHDGQMTGRSPWMQSVQVMAPASVKGEVLTVRITGTGTNSLYGALLAPARHDGAAPNDTASRNEALRPHEAARAASGGL</sequence>
<dbReference type="InterPro" id="IPR007197">
    <property type="entry name" value="rSAM"/>
</dbReference>
<keyword evidence="7 14" id="KW-0479">Metal-binding</keyword>
<dbReference type="NCBIfam" id="TIGR01574">
    <property type="entry name" value="miaB-methiolase"/>
    <property type="match status" value="1"/>
</dbReference>
<evidence type="ECO:0000256" key="10">
    <source>
        <dbReference type="ARBA" id="ARBA00033765"/>
    </source>
</evidence>
<protein>
    <recommendedName>
        <fullName evidence="10 14">tRNA-2-methylthio-N(6)-dimethylallyladenosine synthase</fullName>
        <ecNumber evidence="10 14">2.8.4.3</ecNumber>
    </recommendedName>
    <alternativeName>
        <fullName evidence="14">(Dimethylallyl)adenosine tRNA methylthiotransferase MiaB</fullName>
    </alternativeName>
    <alternativeName>
        <fullName evidence="14">tRNA-i(6)A37 methylthiotransferase</fullName>
    </alternativeName>
</protein>
<dbReference type="EMBL" id="NPEX01000230">
    <property type="protein sequence ID" value="RAI40498.1"/>
    <property type="molecule type" value="Genomic_DNA"/>
</dbReference>
<dbReference type="OrthoDB" id="9805215at2"/>
<dbReference type="InterPro" id="IPR006463">
    <property type="entry name" value="MiaB_methiolase"/>
</dbReference>
<dbReference type="PROSITE" id="PS51449">
    <property type="entry name" value="MTTASE_N"/>
    <property type="match status" value="1"/>
</dbReference>
<evidence type="ECO:0000259" key="16">
    <source>
        <dbReference type="PROSITE" id="PS50926"/>
    </source>
</evidence>
<keyword evidence="2 14" id="KW-0004">4Fe-4S</keyword>
<keyword evidence="4 14" id="KW-0808">Transferase</keyword>
<feature type="domain" description="Radical SAM core" evidence="18">
    <location>
        <begin position="156"/>
        <end position="388"/>
    </location>
</feature>
<keyword evidence="20" id="KW-1185">Reference proteome</keyword>
<evidence type="ECO:0000256" key="12">
    <source>
        <dbReference type="ARBA" id="ARBA00052380"/>
    </source>
</evidence>
<dbReference type="InterPro" id="IPR058240">
    <property type="entry name" value="rSAM_sf"/>
</dbReference>
<dbReference type="Pfam" id="PF04055">
    <property type="entry name" value="Radical_SAM"/>
    <property type="match status" value="1"/>
</dbReference>
<evidence type="ECO:0000256" key="5">
    <source>
        <dbReference type="ARBA" id="ARBA00022691"/>
    </source>
</evidence>
<evidence type="ECO:0000256" key="14">
    <source>
        <dbReference type="HAMAP-Rule" id="MF_01864"/>
    </source>
</evidence>
<dbReference type="InterPro" id="IPR038135">
    <property type="entry name" value="Methylthiotransferase_N_sf"/>
</dbReference>
<dbReference type="PROSITE" id="PS01278">
    <property type="entry name" value="MTTASE_RADICAL"/>
    <property type="match status" value="1"/>
</dbReference>
<keyword evidence="6 14" id="KW-0819">tRNA processing</keyword>
<evidence type="ECO:0000256" key="4">
    <source>
        <dbReference type="ARBA" id="ARBA00022679"/>
    </source>
</evidence>
<keyword evidence="9 14" id="KW-0411">Iron-sulfur</keyword>
<dbReference type="InterPro" id="IPR005839">
    <property type="entry name" value="Methylthiotransferase"/>
</dbReference>
<dbReference type="Pfam" id="PF00919">
    <property type="entry name" value="UPF0004"/>
    <property type="match status" value="1"/>
</dbReference>
<feature type="binding site" evidence="14">
    <location>
        <position position="177"/>
    </location>
    <ligand>
        <name>[4Fe-4S] cluster</name>
        <dbReference type="ChEBI" id="CHEBI:49883"/>
        <label>2</label>
        <note>4Fe-4S-S-AdoMet</note>
    </ligand>
</feature>
<dbReference type="PANTHER" id="PTHR43020:SF2">
    <property type="entry name" value="MITOCHONDRIAL TRNA METHYLTHIOTRANSFERASE CDK5RAP1"/>
    <property type="match status" value="1"/>
</dbReference>
<keyword evidence="5 14" id="KW-0949">S-adenosyl-L-methionine</keyword>
<evidence type="ECO:0000313" key="19">
    <source>
        <dbReference type="EMBL" id="RAI40498.1"/>
    </source>
</evidence>
<evidence type="ECO:0000256" key="2">
    <source>
        <dbReference type="ARBA" id="ARBA00022485"/>
    </source>
</evidence>
<feature type="domain" description="MTTase N-terminal" evidence="17">
    <location>
        <begin position="9"/>
        <end position="129"/>
    </location>
</feature>
<feature type="region of interest" description="Disordered" evidence="15">
    <location>
        <begin position="458"/>
        <end position="485"/>
    </location>
</feature>
<feature type="binding site" evidence="14">
    <location>
        <position position="92"/>
    </location>
    <ligand>
        <name>[4Fe-4S] cluster</name>
        <dbReference type="ChEBI" id="CHEBI:49883"/>
        <label>1</label>
    </ligand>
</feature>
<dbReference type="RefSeq" id="WP_111421474.1">
    <property type="nucleotide sequence ID" value="NZ_NPEX01000230.1"/>
</dbReference>
<comment type="catalytic activity">
    <reaction evidence="11">
        <text>N(6)-dimethylallyladenosine(37) in tRNA + (sulfur carrier)-SH + AH2 + S-adenosyl-L-methionine = 2-thio-N(6)-dimethylallyladenosine(37) in tRNA + (sulfur carrier)-H + 5'-deoxyadenosine + L-methionine + A + H(+)</text>
        <dbReference type="Rhea" id="RHEA:36339"/>
        <dbReference type="Rhea" id="RHEA-COMP:10375"/>
        <dbReference type="Rhea" id="RHEA-COMP:10377"/>
        <dbReference type="Rhea" id="RHEA-COMP:14737"/>
        <dbReference type="Rhea" id="RHEA-COMP:14739"/>
        <dbReference type="ChEBI" id="CHEBI:13193"/>
        <dbReference type="ChEBI" id="CHEBI:15378"/>
        <dbReference type="ChEBI" id="CHEBI:17319"/>
        <dbReference type="ChEBI" id="CHEBI:17499"/>
        <dbReference type="ChEBI" id="CHEBI:29917"/>
        <dbReference type="ChEBI" id="CHEBI:57844"/>
        <dbReference type="ChEBI" id="CHEBI:59789"/>
        <dbReference type="ChEBI" id="CHEBI:64428"/>
        <dbReference type="ChEBI" id="CHEBI:74415"/>
        <dbReference type="ChEBI" id="CHEBI:74416"/>
    </reaction>
    <physiologicalReaction direction="left-to-right" evidence="11">
        <dbReference type="Rhea" id="RHEA:36340"/>
    </physiologicalReaction>
</comment>
<dbReference type="PROSITE" id="PS51918">
    <property type="entry name" value="RADICAL_SAM"/>
    <property type="match status" value="1"/>
</dbReference>
<dbReference type="SFLD" id="SFLDF00273">
    <property type="entry name" value="(dimethylallyl)adenosine_tRNA"/>
    <property type="match status" value="1"/>
</dbReference>
<dbReference type="GO" id="GO:0005829">
    <property type="term" value="C:cytosol"/>
    <property type="evidence" value="ECO:0007669"/>
    <property type="project" value="TreeGrafter"/>
</dbReference>
<dbReference type="SFLD" id="SFLDS00029">
    <property type="entry name" value="Radical_SAM"/>
    <property type="match status" value="1"/>
</dbReference>
<dbReference type="PROSITE" id="PS50926">
    <property type="entry name" value="TRAM"/>
    <property type="match status" value="1"/>
</dbReference>
<dbReference type="Proteomes" id="UP000249130">
    <property type="component" value="Unassembled WGS sequence"/>
</dbReference>
<dbReference type="Pfam" id="PF01938">
    <property type="entry name" value="TRAM"/>
    <property type="match status" value="1"/>
</dbReference>
<dbReference type="SUPFAM" id="SSF102114">
    <property type="entry name" value="Radical SAM enzymes"/>
    <property type="match status" value="1"/>
</dbReference>
<dbReference type="InterPro" id="IPR020612">
    <property type="entry name" value="Methylthiotransferase_CS"/>
</dbReference>
<comment type="function">
    <text evidence="1 14">Catalyzes the methylthiolation of N6-(dimethylallyl)adenosine (i(6)A), leading to the formation of 2-methylthio-N6-(dimethylallyl)adenosine (ms(2)i(6)A) at position 37 in tRNAs that read codons beginning with uridine.</text>
</comment>
<dbReference type="CDD" id="cd01335">
    <property type="entry name" value="Radical_SAM"/>
    <property type="match status" value="1"/>
</dbReference>
<dbReference type="InterPro" id="IPR023404">
    <property type="entry name" value="rSAM_horseshoe"/>
</dbReference>
<feature type="binding site" evidence="14">
    <location>
        <position position="18"/>
    </location>
    <ligand>
        <name>[4Fe-4S] cluster</name>
        <dbReference type="ChEBI" id="CHEBI:49883"/>
        <label>1</label>
    </ligand>
</feature>
<dbReference type="FunFam" id="3.40.50.12160:FF:000001">
    <property type="entry name" value="tRNA-2-methylthio-N(6)-dimethylallyladenosine synthase"/>
    <property type="match status" value="1"/>
</dbReference>
<evidence type="ECO:0000313" key="20">
    <source>
        <dbReference type="Proteomes" id="UP000249130"/>
    </source>
</evidence>
<feature type="binding site" evidence="14">
    <location>
        <position position="54"/>
    </location>
    <ligand>
        <name>[4Fe-4S] cluster</name>
        <dbReference type="ChEBI" id="CHEBI:49883"/>
        <label>1</label>
    </ligand>
</feature>
<comment type="subunit">
    <text evidence="14">Monomer.</text>
</comment>
<evidence type="ECO:0000256" key="3">
    <source>
        <dbReference type="ARBA" id="ARBA00022490"/>
    </source>
</evidence>
<dbReference type="GO" id="GO:0035597">
    <property type="term" value="F:tRNA-2-methylthio-N(6)-dimethylallyladenosine(37) synthase activity"/>
    <property type="evidence" value="ECO:0007669"/>
    <property type="project" value="UniProtKB-EC"/>
</dbReference>
<evidence type="ECO:0000256" key="1">
    <source>
        <dbReference type="ARBA" id="ARBA00003234"/>
    </source>
</evidence>
<comment type="subcellular location">
    <subcellularLocation>
        <location evidence="14">Cytoplasm</location>
    </subcellularLocation>
</comment>
<evidence type="ECO:0000259" key="17">
    <source>
        <dbReference type="PROSITE" id="PS51449"/>
    </source>
</evidence>
<name>A0A327KYL3_9BRAD</name>
<dbReference type="GO" id="GO:0046872">
    <property type="term" value="F:metal ion binding"/>
    <property type="evidence" value="ECO:0007669"/>
    <property type="project" value="UniProtKB-KW"/>
</dbReference>
<dbReference type="HAMAP" id="MF_01864">
    <property type="entry name" value="tRNA_metthiotr_MiaB"/>
    <property type="match status" value="1"/>
</dbReference>
<dbReference type="InterPro" id="IPR002792">
    <property type="entry name" value="TRAM_dom"/>
</dbReference>
<dbReference type="InterPro" id="IPR013848">
    <property type="entry name" value="Methylthiotransferase_N"/>
</dbReference>
<dbReference type="AlphaFoldDB" id="A0A327KYL3"/>
<dbReference type="SMART" id="SM00729">
    <property type="entry name" value="Elp3"/>
    <property type="match status" value="1"/>
</dbReference>
<dbReference type="SFLD" id="SFLDG01061">
    <property type="entry name" value="methylthiotransferase"/>
    <property type="match status" value="1"/>
</dbReference>
<dbReference type="FunFam" id="3.80.30.20:FF:000001">
    <property type="entry name" value="tRNA-2-methylthio-N(6)-dimethylallyladenosine synthase 2"/>
    <property type="match status" value="1"/>
</dbReference>
<dbReference type="Gene3D" id="3.40.50.12160">
    <property type="entry name" value="Methylthiotransferase, N-terminal domain"/>
    <property type="match status" value="1"/>
</dbReference>
<feature type="binding site" evidence="14">
    <location>
        <position position="170"/>
    </location>
    <ligand>
        <name>[4Fe-4S] cluster</name>
        <dbReference type="ChEBI" id="CHEBI:49883"/>
        <label>2</label>
        <note>4Fe-4S-S-AdoMet</note>
    </ligand>
</feature>
<keyword evidence="8 14" id="KW-0408">Iron</keyword>
<evidence type="ECO:0000256" key="7">
    <source>
        <dbReference type="ARBA" id="ARBA00022723"/>
    </source>
</evidence>
<dbReference type="Gene3D" id="3.80.30.20">
    <property type="entry name" value="tm_1862 like domain"/>
    <property type="match status" value="1"/>
</dbReference>
<feature type="binding site" evidence="14">
    <location>
        <position position="174"/>
    </location>
    <ligand>
        <name>[4Fe-4S] cluster</name>
        <dbReference type="ChEBI" id="CHEBI:49883"/>
        <label>2</label>
        <note>4Fe-4S-S-AdoMet</note>
    </ligand>
</feature>
<organism evidence="19 20">
    <name type="scientific">Rhodoplanes roseus</name>
    <dbReference type="NCBI Taxonomy" id="29409"/>
    <lineage>
        <taxon>Bacteria</taxon>
        <taxon>Pseudomonadati</taxon>
        <taxon>Pseudomonadota</taxon>
        <taxon>Alphaproteobacteria</taxon>
        <taxon>Hyphomicrobiales</taxon>
        <taxon>Nitrobacteraceae</taxon>
        <taxon>Rhodoplanes</taxon>
    </lineage>
</organism>
<feature type="domain" description="TRAM" evidence="16">
    <location>
        <begin position="391"/>
        <end position="453"/>
    </location>
</feature>
<evidence type="ECO:0000256" key="13">
    <source>
        <dbReference type="ARBA" id="ARBA00052587"/>
    </source>
</evidence>
<dbReference type="SFLD" id="SFLDG01082">
    <property type="entry name" value="B12-binding_domain_containing"/>
    <property type="match status" value="1"/>
</dbReference>
<proteinExistence type="inferred from homology"/>
<comment type="catalytic activity">
    <reaction evidence="13">
        <text>N(6)-dimethylallyladenosine(37) in tRNA + (sulfur carrier)-SH + AH2 + 2 S-adenosyl-L-methionine = 2-methylsulfanyl-N(6)-dimethylallyladenosine(37) in tRNA + (sulfur carrier)-H + 5'-deoxyadenosine + L-methionine + A + S-adenosyl-L-homocysteine + 2 H(+)</text>
        <dbReference type="Rhea" id="RHEA:37067"/>
        <dbReference type="Rhea" id="RHEA-COMP:10375"/>
        <dbReference type="Rhea" id="RHEA-COMP:10376"/>
        <dbReference type="Rhea" id="RHEA-COMP:14737"/>
        <dbReference type="Rhea" id="RHEA-COMP:14739"/>
        <dbReference type="ChEBI" id="CHEBI:13193"/>
        <dbReference type="ChEBI" id="CHEBI:15378"/>
        <dbReference type="ChEBI" id="CHEBI:17319"/>
        <dbReference type="ChEBI" id="CHEBI:17499"/>
        <dbReference type="ChEBI" id="CHEBI:29917"/>
        <dbReference type="ChEBI" id="CHEBI:57844"/>
        <dbReference type="ChEBI" id="CHEBI:57856"/>
        <dbReference type="ChEBI" id="CHEBI:59789"/>
        <dbReference type="ChEBI" id="CHEBI:64428"/>
        <dbReference type="ChEBI" id="CHEBI:74415"/>
        <dbReference type="ChEBI" id="CHEBI:74417"/>
        <dbReference type="EC" id="2.8.4.3"/>
    </reaction>
    <physiologicalReaction direction="left-to-right" evidence="13">
        <dbReference type="Rhea" id="RHEA:37068"/>
    </physiologicalReaction>
</comment>
<evidence type="ECO:0000256" key="6">
    <source>
        <dbReference type="ARBA" id="ARBA00022694"/>
    </source>
</evidence>
<comment type="catalytic activity">
    <reaction evidence="12">
        <text>2-thio-N(6)-dimethylallyladenosine(37) in tRNA + S-adenosyl-L-methionine = 2-methylsulfanyl-N(6)-dimethylallyladenosine(37) in tRNA + S-adenosyl-L-homocysteine + H(+)</text>
        <dbReference type="Rhea" id="RHEA:37063"/>
        <dbReference type="Rhea" id="RHEA-COMP:10376"/>
        <dbReference type="Rhea" id="RHEA-COMP:10377"/>
        <dbReference type="ChEBI" id="CHEBI:15378"/>
        <dbReference type="ChEBI" id="CHEBI:57856"/>
        <dbReference type="ChEBI" id="CHEBI:59789"/>
        <dbReference type="ChEBI" id="CHEBI:74416"/>
        <dbReference type="ChEBI" id="CHEBI:74417"/>
    </reaction>
    <physiologicalReaction direction="left-to-right" evidence="12">
        <dbReference type="Rhea" id="RHEA:37064"/>
    </physiologicalReaction>
</comment>
<evidence type="ECO:0000259" key="18">
    <source>
        <dbReference type="PROSITE" id="PS51918"/>
    </source>
</evidence>
<evidence type="ECO:0000256" key="15">
    <source>
        <dbReference type="SAM" id="MobiDB-lite"/>
    </source>
</evidence>
<dbReference type="NCBIfam" id="TIGR00089">
    <property type="entry name" value="MiaB/RimO family radical SAM methylthiotransferase"/>
    <property type="match status" value="1"/>
</dbReference>
<dbReference type="GO" id="GO:0051539">
    <property type="term" value="F:4 iron, 4 sulfur cluster binding"/>
    <property type="evidence" value="ECO:0007669"/>
    <property type="project" value="UniProtKB-UniRule"/>
</dbReference>